<feature type="compositionally biased region" description="Low complexity" evidence="1">
    <location>
        <begin position="103"/>
        <end position="114"/>
    </location>
</feature>
<dbReference type="OrthoDB" id="1045822at2759"/>
<evidence type="ECO:0000313" key="2">
    <source>
        <dbReference type="EMBL" id="RUS89434.1"/>
    </source>
</evidence>
<proteinExistence type="predicted"/>
<accession>A0A433U6M3</accession>
<name>A0A433U6M3_ELYCH</name>
<keyword evidence="3" id="KW-1185">Reference proteome</keyword>
<dbReference type="Proteomes" id="UP000271974">
    <property type="component" value="Unassembled WGS sequence"/>
</dbReference>
<feature type="region of interest" description="Disordered" evidence="1">
    <location>
        <begin position="1"/>
        <end position="44"/>
    </location>
</feature>
<feature type="region of interest" description="Disordered" evidence="1">
    <location>
        <begin position="103"/>
        <end position="137"/>
    </location>
</feature>
<dbReference type="AlphaFoldDB" id="A0A433U6M3"/>
<comment type="caution">
    <text evidence="2">The sequence shown here is derived from an EMBL/GenBank/DDBJ whole genome shotgun (WGS) entry which is preliminary data.</text>
</comment>
<feature type="compositionally biased region" description="Low complexity" evidence="1">
    <location>
        <begin position="21"/>
        <end position="41"/>
    </location>
</feature>
<reference evidence="2 3" key="1">
    <citation type="submission" date="2019-01" db="EMBL/GenBank/DDBJ databases">
        <title>A draft genome assembly of the solar-powered sea slug Elysia chlorotica.</title>
        <authorList>
            <person name="Cai H."/>
            <person name="Li Q."/>
            <person name="Fang X."/>
            <person name="Li J."/>
            <person name="Curtis N.E."/>
            <person name="Altenburger A."/>
            <person name="Shibata T."/>
            <person name="Feng M."/>
            <person name="Maeda T."/>
            <person name="Schwartz J.A."/>
            <person name="Shigenobu S."/>
            <person name="Lundholm N."/>
            <person name="Nishiyama T."/>
            <person name="Yang H."/>
            <person name="Hasebe M."/>
            <person name="Li S."/>
            <person name="Pierce S.K."/>
            <person name="Wang J."/>
        </authorList>
    </citation>
    <scope>NUCLEOTIDE SEQUENCE [LARGE SCALE GENOMIC DNA]</scope>
    <source>
        <strain evidence="2">EC2010</strain>
        <tissue evidence="2">Whole organism of an adult</tissue>
    </source>
</reference>
<organism evidence="2 3">
    <name type="scientific">Elysia chlorotica</name>
    <name type="common">Eastern emerald elysia</name>
    <name type="synonym">Sea slug</name>
    <dbReference type="NCBI Taxonomy" id="188477"/>
    <lineage>
        <taxon>Eukaryota</taxon>
        <taxon>Metazoa</taxon>
        <taxon>Spiralia</taxon>
        <taxon>Lophotrochozoa</taxon>
        <taxon>Mollusca</taxon>
        <taxon>Gastropoda</taxon>
        <taxon>Heterobranchia</taxon>
        <taxon>Euthyneura</taxon>
        <taxon>Panpulmonata</taxon>
        <taxon>Sacoglossa</taxon>
        <taxon>Placobranchoidea</taxon>
        <taxon>Plakobranchidae</taxon>
        <taxon>Elysia</taxon>
    </lineage>
</organism>
<evidence type="ECO:0000256" key="1">
    <source>
        <dbReference type="SAM" id="MobiDB-lite"/>
    </source>
</evidence>
<dbReference type="STRING" id="188477.A0A433U6M3"/>
<evidence type="ECO:0000313" key="3">
    <source>
        <dbReference type="Proteomes" id="UP000271974"/>
    </source>
</evidence>
<sequence length="242" mass="25708">MTTEETKEPTPSENDYVNCDSSTYKSSPQSTKSSKSNNNGTGTINEAYYRSDPDVIVRQPITAQPSLTSLYSTGCEAWAYAPSGISPIQRSDLGSLTNVAGTTTTTYDTKSRSSISTIPKDSVSVTGGSSGGAASGSRDWAKDLFEPLMDVRKSSNKRSTLAKLLCQCVRVPCMTCDVARSLGDPAWLPYVPCTGAALRFKVRILGGIQGTIADDCIVTSFCCPCAVCQMSTEIDDIGLGRS</sequence>
<feature type="compositionally biased region" description="Basic and acidic residues" evidence="1">
    <location>
        <begin position="1"/>
        <end position="10"/>
    </location>
</feature>
<protein>
    <submittedName>
        <fullName evidence="2">Uncharacterized protein</fullName>
    </submittedName>
</protein>
<gene>
    <name evidence="2" type="ORF">EGW08_002807</name>
</gene>
<dbReference type="EMBL" id="RQTK01000056">
    <property type="protein sequence ID" value="RUS89434.1"/>
    <property type="molecule type" value="Genomic_DNA"/>
</dbReference>